<evidence type="ECO:0000313" key="3">
    <source>
        <dbReference type="Proteomes" id="UP000054350"/>
    </source>
</evidence>
<evidence type="ECO:0000256" key="1">
    <source>
        <dbReference type="SAM" id="MobiDB-lite"/>
    </source>
</evidence>
<feature type="compositionally biased region" description="Low complexity" evidence="1">
    <location>
        <begin position="1"/>
        <end position="34"/>
    </location>
</feature>
<sequence>MPAITTTATTTTTPSSSATETSVSAPSSAATVVPRALPSLSTRSSTVPTAETTEQPPPHPRLDPVHLACQEASYIAASHRADSPLAARQSAAQASALHALRTGKRLFVSRVLVERRRDYPEERHDVVVRAAKVHARAVWKRQKIGGRDLRP</sequence>
<proteinExistence type="predicted"/>
<reference evidence="2 3" key="1">
    <citation type="submission" date="2009-11" db="EMBL/GenBank/DDBJ databases">
        <title>Annotation of Allomyces macrogynus ATCC 38327.</title>
        <authorList>
            <consortium name="The Broad Institute Genome Sequencing Platform"/>
            <person name="Russ C."/>
            <person name="Cuomo C."/>
            <person name="Burger G."/>
            <person name="Gray M.W."/>
            <person name="Holland P.W.H."/>
            <person name="King N."/>
            <person name="Lang F.B.F."/>
            <person name="Roger A.J."/>
            <person name="Ruiz-Trillo I."/>
            <person name="Young S.K."/>
            <person name="Zeng Q."/>
            <person name="Gargeya S."/>
            <person name="Fitzgerald M."/>
            <person name="Haas B."/>
            <person name="Abouelleil A."/>
            <person name="Alvarado L."/>
            <person name="Arachchi H.M."/>
            <person name="Berlin A."/>
            <person name="Chapman S.B."/>
            <person name="Gearin G."/>
            <person name="Goldberg J."/>
            <person name="Griggs A."/>
            <person name="Gujja S."/>
            <person name="Hansen M."/>
            <person name="Heiman D."/>
            <person name="Howarth C."/>
            <person name="Larimer J."/>
            <person name="Lui A."/>
            <person name="MacDonald P.J.P."/>
            <person name="McCowen C."/>
            <person name="Montmayeur A."/>
            <person name="Murphy C."/>
            <person name="Neiman D."/>
            <person name="Pearson M."/>
            <person name="Priest M."/>
            <person name="Roberts A."/>
            <person name="Saif S."/>
            <person name="Shea T."/>
            <person name="Sisk P."/>
            <person name="Stolte C."/>
            <person name="Sykes S."/>
            <person name="Wortman J."/>
            <person name="Nusbaum C."/>
            <person name="Birren B."/>
        </authorList>
    </citation>
    <scope>NUCLEOTIDE SEQUENCE [LARGE SCALE GENOMIC DNA]</scope>
    <source>
        <strain evidence="2 3">ATCC 38327</strain>
    </source>
</reference>
<dbReference type="VEuPathDB" id="FungiDB:AMAG_12300"/>
<accession>A0A0L0SY21</accession>
<keyword evidence="3" id="KW-1185">Reference proteome</keyword>
<gene>
    <name evidence="2" type="ORF">AMAG_12300</name>
</gene>
<dbReference type="EMBL" id="GG745352">
    <property type="protein sequence ID" value="KNE67229.1"/>
    <property type="molecule type" value="Genomic_DNA"/>
</dbReference>
<name>A0A0L0SY21_ALLM3</name>
<feature type="compositionally biased region" description="Polar residues" evidence="1">
    <location>
        <begin position="39"/>
        <end position="54"/>
    </location>
</feature>
<organism evidence="2 3">
    <name type="scientific">Allomyces macrogynus (strain ATCC 38327)</name>
    <name type="common">Allomyces javanicus var. macrogynus</name>
    <dbReference type="NCBI Taxonomy" id="578462"/>
    <lineage>
        <taxon>Eukaryota</taxon>
        <taxon>Fungi</taxon>
        <taxon>Fungi incertae sedis</taxon>
        <taxon>Blastocladiomycota</taxon>
        <taxon>Blastocladiomycetes</taxon>
        <taxon>Blastocladiales</taxon>
        <taxon>Blastocladiaceae</taxon>
        <taxon>Allomyces</taxon>
    </lineage>
</organism>
<protein>
    <submittedName>
        <fullName evidence="2">Uncharacterized protein</fullName>
    </submittedName>
</protein>
<dbReference type="AlphaFoldDB" id="A0A0L0SY21"/>
<evidence type="ECO:0000313" key="2">
    <source>
        <dbReference type="EMBL" id="KNE67229.1"/>
    </source>
</evidence>
<reference evidence="3" key="2">
    <citation type="submission" date="2009-11" db="EMBL/GenBank/DDBJ databases">
        <title>The Genome Sequence of Allomyces macrogynus strain ATCC 38327.</title>
        <authorList>
            <consortium name="The Broad Institute Genome Sequencing Platform"/>
            <person name="Russ C."/>
            <person name="Cuomo C."/>
            <person name="Shea T."/>
            <person name="Young S.K."/>
            <person name="Zeng Q."/>
            <person name="Koehrsen M."/>
            <person name="Haas B."/>
            <person name="Borodovsky M."/>
            <person name="Guigo R."/>
            <person name="Alvarado L."/>
            <person name="Berlin A."/>
            <person name="Borenstein D."/>
            <person name="Chen Z."/>
            <person name="Engels R."/>
            <person name="Freedman E."/>
            <person name="Gellesch M."/>
            <person name="Goldberg J."/>
            <person name="Griggs A."/>
            <person name="Gujja S."/>
            <person name="Heiman D."/>
            <person name="Hepburn T."/>
            <person name="Howarth C."/>
            <person name="Jen D."/>
            <person name="Larson L."/>
            <person name="Lewis B."/>
            <person name="Mehta T."/>
            <person name="Park D."/>
            <person name="Pearson M."/>
            <person name="Roberts A."/>
            <person name="Saif S."/>
            <person name="Shenoy N."/>
            <person name="Sisk P."/>
            <person name="Stolte C."/>
            <person name="Sykes S."/>
            <person name="Walk T."/>
            <person name="White J."/>
            <person name="Yandava C."/>
            <person name="Burger G."/>
            <person name="Gray M.W."/>
            <person name="Holland P.W.H."/>
            <person name="King N."/>
            <person name="Lang F.B.F."/>
            <person name="Roger A.J."/>
            <person name="Ruiz-Trillo I."/>
            <person name="Lander E."/>
            <person name="Nusbaum C."/>
        </authorList>
    </citation>
    <scope>NUCLEOTIDE SEQUENCE [LARGE SCALE GENOMIC DNA]</scope>
    <source>
        <strain evidence="3">ATCC 38327</strain>
    </source>
</reference>
<dbReference type="Proteomes" id="UP000054350">
    <property type="component" value="Unassembled WGS sequence"/>
</dbReference>
<feature type="region of interest" description="Disordered" evidence="1">
    <location>
        <begin position="1"/>
        <end position="62"/>
    </location>
</feature>